<name>N1JL54_BLUG1</name>
<evidence type="ECO:0000313" key="2">
    <source>
        <dbReference type="Proteomes" id="UP000015441"/>
    </source>
</evidence>
<dbReference type="EMBL" id="CAUH01004909">
    <property type="protein sequence ID" value="CCU81266.1"/>
    <property type="molecule type" value="Genomic_DNA"/>
</dbReference>
<sequence length="302" mass="34676">MACIVAFLLTASTNFQPSNHLVLVTSDISDYSYRVFPHQGNEFPRADGIIMSTSSIDGTRTSTAVYCSIFLGSQGIITMITKFPMLQTSLVYETIIPEPEQLQTCWENIKDTVKKLRGVRVKYSELEQTICAPKTISYLAYTGSVLVIGDYQHFFPRRESRALRPIIVSERFSLDQLIENGQIFRRTDWDKESIALAWYQGYLHLFEARLNGWYPLTKTGLESQNGRMILMYMLGTDLEIWNSYGRLSTRINNQLRKLKGDGEFENFYNRLWDPGYPHTSGKQLDLAKLQSFVPMGKISRNI</sequence>
<dbReference type="HOGENOM" id="CLU_056196_1_1_1"/>
<proteinExistence type="predicted"/>
<organism evidence="1 2">
    <name type="scientific">Blumeria graminis f. sp. hordei (strain DH14)</name>
    <name type="common">Barley powdery mildew</name>
    <name type="synonym">Oidium monilioides f. sp. hordei</name>
    <dbReference type="NCBI Taxonomy" id="546991"/>
    <lineage>
        <taxon>Eukaryota</taxon>
        <taxon>Fungi</taxon>
        <taxon>Dikarya</taxon>
        <taxon>Ascomycota</taxon>
        <taxon>Pezizomycotina</taxon>
        <taxon>Leotiomycetes</taxon>
        <taxon>Erysiphales</taxon>
        <taxon>Erysiphaceae</taxon>
        <taxon>Blumeria</taxon>
        <taxon>Blumeria hordei</taxon>
    </lineage>
</organism>
<accession>N1JL54</accession>
<comment type="caution">
    <text evidence="1">The sequence shown here is derived from an EMBL/GenBank/DDBJ whole genome shotgun (WGS) entry which is preliminary data.</text>
</comment>
<reference evidence="1 2" key="1">
    <citation type="journal article" date="2010" name="Science">
        <title>Genome expansion and gene loss in powdery mildew fungi reveal tradeoffs in extreme parasitism.</title>
        <authorList>
            <person name="Spanu P.D."/>
            <person name="Abbott J.C."/>
            <person name="Amselem J."/>
            <person name="Burgis T.A."/>
            <person name="Soanes D.M."/>
            <person name="Stueber K."/>
            <person name="Ver Loren van Themaat E."/>
            <person name="Brown J.K.M."/>
            <person name="Butcher S.A."/>
            <person name="Gurr S.J."/>
            <person name="Lebrun M.-H."/>
            <person name="Ridout C.J."/>
            <person name="Schulze-Lefert P."/>
            <person name="Talbot N.J."/>
            <person name="Ahmadinejad N."/>
            <person name="Ametz C."/>
            <person name="Barton G.R."/>
            <person name="Benjdia M."/>
            <person name="Bidzinski P."/>
            <person name="Bindschedler L.V."/>
            <person name="Both M."/>
            <person name="Brewer M.T."/>
            <person name="Cadle-Davidson L."/>
            <person name="Cadle-Davidson M.M."/>
            <person name="Collemare J."/>
            <person name="Cramer R."/>
            <person name="Frenkel O."/>
            <person name="Godfrey D."/>
            <person name="Harriman J."/>
            <person name="Hoede C."/>
            <person name="King B.C."/>
            <person name="Klages S."/>
            <person name="Kleemann J."/>
            <person name="Knoll D."/>
            <person name="Koti P.S."/>
            <person name="Kreplak J."/>
            <person name="Lopez-Ruiz F.J."/>
            <person name="Lu X."/>
            <person name="Maekawa T."/>
            <person name="Mahanil S."/>
            <person name="Micali C."/>
            <person name="Milgroom M.G."/>
            <person name="Montana G."/>
            <person name="Noir S."/>
            <person name="O'Connell R.J."/>
            <person name="Oberhaensli S."/>
            <person name="Parlange F."/>
            <person name="Pedersen C."/>
            <person name="Quesneville H."/>
            <person name="Reinhardt R."/>
            <person name="Rott M."/>
            <person name="Sacristan S."/>
            <person name="Schmidt S.M."/>
            <person name="Schoen M."/>
            <person name="Skamnioti P."/>
            <person name="Sommer H."/>
            <person name="Stephens A."/>
            <person name="Takahara H."/>
            <person name="Thordal-Christensen H."/>
            <person name="Vigouroux M."/>
            <person name="Wessling R."/>
            <person name="Wicker T."/>
            <person name="Panstruga R."/>
        </authorList>
    </citation>
    <scope>NUCLEOTIDE SEQUENCE [LARGE SCALE GENOMIC DNA]</scope>
    <source>
        <strain evidence="1">DH14</strain>
    </source>
</reference>
<dbReference type="AlphaFoldDB" id="N1JL54"/>
<evidence type="ECO:0000313" key="1">
    <source>
        <dbReference type="EMBL" id="CCU81266.1"/>
    </source>
</evidence>
<dbReference type="Proteomes" id="UP000015441">
    <property type="component" value="Unassembled WGS sequence"/>
</dbReference>
<gene>
    <name evidence="1" type="ORF">BGHDH14_bgh06065</name>
</gene>
<keyword evidence="2" id="KW-1185">Reference proteome</keyword>
<dbReference type="InParanoid" id="N1JL54"/>
<dbReference type="OrthoDB" id="3610726at2759"/>
<protein>
    <submittedName>
        <fullName evidence="1">CELP0008 Effector like protein</fullName>
    </submittedName>
</protein>